<reference evidence="2" key="1">
    <citation type="submission" date="2021-03" db="EMBL/GenBank/DDBJ databases">
        <title>Comparative genomics and phylogenomic investigation of the class Geoglossomycetes provide insights into ecological specialization and systematics.</title>
        <authorList>
            <person name="Melie T."/>
            <person name="Pirro S."/>
            <person name="Miller A.N."/>
            <person name="Quandt A."/>
        </authorList>
    </citation>
    <scope>NUCLEOTIDE SEQUENCE</scope>
    <source>
        <strain evidence="2">GBOQ0MN5Z8</strain>
    </source>
</reference>
<dbReference type="InterPro" id="IPR003347">
    <property type="entry name" value="JmjC_dom"/>
</dbReference>
<dbReference type="AlphaFoldDB" id="A0A9P8KWY9"/>
<dbReference type="Gene3D" id="2.60.120.650">
    <property type="entry name" value="Cupin"/>
    <property type="match status" value="1"/>
</dbReference>
<dbReference type="EMBL" id="JAGHQL010000227">
    <property type="protein sequence ID" value="KAH0536179.1"/>
    <property type="molecule type" value="Genomic_DNA"/>
</dbReference>
<organism evidence="2 3">
    <name type="scientific">Glutinoglossum americanum</name>
    <dbReference type="NCBI Taxonomy" id="1670608"/>
    <lineage>
        <taxon>Eukaryota</taxon>
        <taxon>Fungi</taxon>
        <taxon>Dikarya</taxon>
        <taxon>Ascomycota</taxon>
        <taxon>Pezizomycotina</taxon>
        <taxon>Geoglossomycetes</taxon>
        <taxon>Geoglossales</taxon>
        <taxon>Geoglossaceae</taxon>
        <taxon>Glutinoglossum</taxon>
    </lineage>
</organism>
<evidence type="ECO:0000313" key="3">
    <source>
        <dbReference type="Proteomes" id="UP000698800"/>
    </source>
</evidence>
<dbReference type="PANTHER" id="PTHR12461:SF105">
    <property type="entry name" value="HYPOXIA-INDUCIBLE FACTOR 1-ALPHA INHIBITOR"/>
    <property type="match status" value="1"/>
</dbReference>
<dbReference type="Proteomes" id="UP000698800">
    <property type="component" value="Unassembled WGS sequence"/>
</dbReference>
<dbReference type="Pfam" id="PF13621">
    <property type="entry name" value="Cupin_8"/>
    <property type="match status" value="1"/>
</dbReference>
<protein>
    <recommendedName>
        <fullName evidence="1">JmjC domain-containing protein</fullName>
    </recommendedName>
</protein>
<name>A0A9P8KWY9_9PEZI</name>
<comment type="caution">
    <text evidence="2">The sequence shown here is derived from an EMBL/GenBank/DDBJ whole genome shotgun (WGS) entry which is preliminary data.</text>
</comment>
<gene>
    <name evidence="2" type="ORF">FGG08_006918</name>
</gene>
<proteinExistence type="predicted"/>
<evidence type="ECO:0000313" key="2">
    <source>
        <dbReference type="EMBL" id="KAH0536179.1"/>
    </source>
</evidence>
<dbReference type="InterPro" id="IPR041667">
    <property type="entry name" value="Cupin_8"/>
</dbReference>
<feature type="domain" description="JmjC" evidence="1">
    <location>
        <begin position="124"/>
        <end position="283"/>
    </location>
</feature>
<keyword evidence="3" id="KW-1185">Reference proteome</keyword>
<accession>A0A9P8KWY9</accession>
<dbReference type="PROSITE" id="PS51184">
    <property type="entry name" value="JMJC"/>
    <property type="match status" value="1"/>
</dbReference>
<evidence type="ECO:0000259" key="1">
    <source>
        <dbReference type="PROSITE" id="PS51184"/>
    </source>
</evidence>
<dbReference type="PANTHER" id="PTHR12461">
    <property type="entry name" value="HYPOXIA-INDUCIBLE FACTOR 1 ALPHA INHIBITOR-RELATED"/>
    <property type="match status" value="1"/>
</dbReference>
<dbReference type="OrthoDB" id="263283at2759"/>
<dbReference type="SUPFAM" id="SSF51197">
    <property type="entry name" value="Clavaminate synthase-like"/>
    <property type="match status" value="1"/>
</dbReference>
<sequence>MSARIFLRQSATTRVAAFAPVQALSDTTVDHFRQHFFRPGLPVIFPRGQFADLPALKNWFRPKDGELHGSSELILDRSHILGHDEIMVPLELTSSGDNFQRFRAPLSMFVEWSQQATSSRTTDRLYLAQASLSDLPQRLKNDFPAPTYVVNTGKNDIYDTNLWIGLAPTYTPLHRDPNPNLFVQLAGTKTVRLFEPTVGADIFTRVQEEANTNNSAAFRGDEMMKGRERELLENEVWGGRPCGSATNRALGYEVQLGPGDGLFIPKGWWHSIKGVGEGITGSS</sequence>